<accession>A0ABP8KFP2</accession>
<comment type="caution">
    <text evidence="7">The sequence shown here is derived from an EMBL/GenBank/DDBJ whole genome shotgun (WGS) entry which is preliminary data.</text>
</comment>
<keyword evidence="5 6" id="KW-0472">Membrane</keyword>
<dbReference type="PANTHER" id="PTHR34857">
    <property type="entry name" value="SLL0384 PROTEIN"/>
    <property type="match status" value="1"/>
</dbReference>
<keyword evidence="8" id="KW-1185">Reference proteome</keyword>
<evidence type="ECO:0000313" key="8">
    <source>
        <dbReference type="Proteomes" id="UP001500945"/>
    </source>
</evidence>
<feature type="transmembrane region" description="Helical" evidence="6">
    <location>
        <begin position="108"/>
        <end position="130"/>
    </location>
</feature>
<dbReference type="CDD" id="cd16914">
    <property type="entry name" value="EcfT"/>
    <property type="match status" value="1"/>
</dbReference>
<feature type="transmembrane region" description="Helical" evidence="6">
    <location>
        <begin position="26"/>
        <end position="56"/>
    </location>
</feature>
<feature type="transmembrane region" description="Helical" evidence="6">
    <location>
        <begin position="68"/>
        <end position="88"/>
    </location>
</feature>
<keyword evidence="3 6" id="KW-0812">Transmembrane</keyword>
<name>A0ABP8KFP2_9MICO</name>
<evidence type="ECO:0000256" key="6">
    <source>
        <dbReference type="SAM" id="Phobius"/>
    </source>
</evidence>
<dbReference type="InterPro" id="IPR003339">
    <property type="entry name" value="ABC/ECF_trnsptr_transmembrane"/>
</dbReference>
<keyword evidence="2" id="KW-1003">Cell membrane</keyword>
<evidence type="ECO:0000256" key="4">
    <source>
        <dbReference type="ARBA" id="ARBA00022989"/>
    </source>
</evidence>
<protein>
    <submittedName>
        <fullName evidence="7">Cobalt ECF transporter T component CbiQ</fullName>
    </submittedName>
</protein>
<organism evidence="7 8">
    <name type="scientific">Fodinibacter luteus</name>
    <dbReference type="NCBI Taxonomy" id="552064"/>
    <lineage>
        <taxon>Bacteria</taxon>
        <taxon>Bacillati</taxon>
        <taxon>Actinomycetota</taxon>
        <taxon>Actinomycetes</taxon>
        <taxon>Micrococcales</taxon>
        <taxon>Intrasporangiaceae</taxon>
        <taxon>Fodinibacter (ex Wang et al. 2009)</taxon>
    </lineage>
</organism>
<dbReference type="Pfam" id="PF02361">
    <property type="entry name" value="CbiQ"/>
    <property type="match status" value="1"/>
</dbReference>
<evidence type="ECO:0000256" key="1">
    <source>
        <dbReference type="ARBA" id="ARBA00004651"/>
    </source>
</evidence>
<comment type="subcellular location">
    <subcellularLocation>
        <location evidence="1">Cell membrane</location>
        <topology evidence="1">Multi-pass membrane protein</topology>
    </subcellularLocation>
</comment>
<evidence type="ECO:0000313" key="7">
    <source>
        <dbReference type="EMBL" id="GAA4405062.1"/>
    </source>
</evidence>
<reference evidence="8" key="1">
    <citation type="journal article" date="2019" name="Int. J. Syst. Evol. Microbiol.">
        <title>The Global Catalogue of Microorganisms (GCM) 10K type strain sequencing project: providing services to taxonomists for standard genome sequencing and annotation.</title>
        <authorList>
            <consortium name="The Broad Institute Genomics Platform"/>
            <consortium name="The Broad Institute Genome Sequencing Center for Infectious Disease"/>
            <person name="Wu L."/>
            <person name="Ma J."/>
        </authorList>
    </citation>
    <scope>NUCLEOTIDE SEQUENCE [LARGE SCALE GENOMIC DNA]</scope>
    <source>
        <strain evidence="8">JCM 17809</strain>
    </source>
</reference>
<dbReference type="PANTHER" id="PTHR34857:SF2">
    <property type="entry name" value="SLL0384 PROTEIN"/>
    <property type="match status" value="1"/>
</dbReference>
<keyword evidence="4 6" id="KW-1133">Transmembrane helix</keyword>
<dbReference type="InterPro" id="IPR051611">
    <property type="entry name" value="ECF_transporter_component"/>
</dbReference>
<sequence length="253" mass="26230">MGTGHTARLHVDGSSALHRLPPHAKLVGLVLFVLAVVSVPAGAPLVLAGLLGVAALTLASTAVAWRHLLPRLAVALPVVVFALVLPFVATGPHEQLGPVTVSTSGLAAAWSVLAKGLTGVLAAVAFAVTTRPTDLVAALQRLRAPDLVVIVLSFMVRYLGVVTDELGRMRVARESRAFRGRGVRAWPVLAAGSGALFVRSYERGERVHLAMLSRGFTGRLPVVTALTATPAQWVLAVTPAVVAATASVAVRVL</sequence>
<evidence type="ECO:0000256" key="3">
    <source>
        <dbReference type="ARBA" id="ARBA00022692"/>
    </source>
</evidence>
<evidence type="ECO:0000256" key="2">
    <source>
        <dbReference type="ARBA" id="ARBA00022475"/>
    </source>
</evidence>
<dbReference type="Proteomes" id="UP001500945">
    <property type="component" value="Unassembled WGS sequence"/>
</dbReference>
<dbReference type="InterPro" id="IPR012809">
    <property type="entry name" value="ECF_CbiQ"/>
</dbReference>
<dbReference type="EMBL" id="BAABGM010000012">
    <property type="protein sequence ID" value="GAA4405062.1"/>
    <property type="molecule type" value="Genomic_DNA"/>
</dbReference>
<evidence type="ECO:0000256" key="5">
    <source>
        <dbReference type="ARBA" id="ARBA00023136"/>
    </source>
</evidence>
<proteinExistence type="predicted"/>
<dbReference type="NCBIfam" id="TIGR02454">
    <property type="entry name" value="ECF_T_CbiQ"/>
    <property type="match status" value="1"/>
</dbReference>
<dbReference type="RefSeq" id="WP_345204904.1">
    <property type="nucleotide sequence ID" value="NZ_BAABGM010000012.1"/>
</dbReference>
<gene>
    <name evidence="7" type="primary">cbiQ</name>
    <name evidence="7" type="ORF">GCM10023168_18350</name>
</gene>